<dbReference type="Pfam" id="PF01196">
    <property type="entry name" value="Ribosomal_L17"/>
    <property type="match status" value="1"/>
</dbReference>
<dbReference type="PANTHER" id="PTHR14413:SF16">
    <property type="entry name" value="LARGE RIBOSOMAL SUBUNIT PROTEIN BL17M"/>
    <property type="match status" value="1"/>
</dbReference>
<dbReference type="Gene3D" id="3.90.1030.10">
    <property type="entry name" value="Ribosomal protein L17"/>
    <property type="match status" value="1"/>
</dbReference>
<evidence type="ECO:0000313" key="7">
    <source>
        <dbReference type="EMBL" id="HIU39569.1"/>
    </source>
</evidence>
<dbReference type="AlphaFoldDB" id="A0A9D1IPJ4"/>
<evidence type="ECO:0000256" key="4">
    <source>
        <dbReference type="HAMAP-Rule" id="MF_01368"/>
    </source>
</evidence>
<comment type="subunit">
    <text evidence="4">Part of the 50S ribosomal subunit. Contacts protein L32.</text>
</comment>
<keyword evidence="2 4" id="KW-0689">Ribosomal protein</keyword>
<evidence type="ECO:0000256" key="3">
    <source>
        <dbReference type="ARBA" id="ARBA00023274"/>
    </source>
</evidence>
<dbReference type="InterPro" id="IPR000456">
    <property type="entry name" value="Ribosomal_bL17"/>
</dbReference>
<reference evidence="7" key="2">
    <citation type="journal article" date="2021" name="PeerJ">
        <title>Extensive microbial diversity within the chicken gut microbiome revealed by metagenomics and culture.</title>
        <authorList>
            <person name="Gilroy R."/>
            <person name="Ravi A."/>
            <person name="Getino M."/>
            <person name="Pursley I."/>
            <person name="Horton D.L."/>
            <person name="Alikhan N.F."/>
            <person name="Baker D."/>
            <person name="Gharbi K."/>
            <person name="Hall N."/>
            <person name="Watson M."/>
            <person name="Adriaenssens E.M."/>
            <person name="Foster-Nyarko E."/>
            <person name="Jarju S."/>
            <person name="Secka A."/>
            <person name="Antonio M."/>
            <person name="Oren A."/>
            <person name="Chaudhuri R.R."/>
            <person name="La Ragione R."/>
            <person name="Hildebrand F."/>
            <person name="Pallen M.J."/>
        </authorList>
    </citation>
    <scope>NUCLEOTIDE SEQUENCE</scope>
    <source>
        <strain evidence="7">17073</strain>
    </source>
</reference>
<evidence type="ECO:0000256" key="1">
    <source>
        <dbReference type="ARBA" id="ARBA00008777"/>
    </source>
</evidence>
<dbReference type="EMBL" id="DVMS01000221">
    <property type="protein sequence ID" value="HIU39569.1"/>
    <property type="molecule type" value="Genomic_DNA"/>
</dbReference>
<dbReference type="GO" id="GO:0022625">
    <property type="term" value="C:cytosolic large ribosomal subunit"/>
    <property type="evidence" value="ECO:0007669"/>
    <property type="project" value="TreeGrafter"/>
</dbReference>
<dbReference type="Proteomes" id="UP000824076">
    <property type="component" value="Unassembled WGS sequence"/>
</dbReference>
<dbReference type="NCBIfam" id="TIGR00059">
    <property type="entry name" value="L17"/>
    <property type="match status" value="1"/>
</dbReference>
<organism evidence="7 8">
    <name type="scientific">Candidatus Limisoma intestinavium</name>
    <dbReference type="NCBI Taxonomy" id="2840856"/>
    <lineage>
        <taxon>Bacteria</taxon>
        <taxon>Pseudomonadati</taxon>
        <taxon>Bacteroidota</taxon>
        <taxon>Bacteroidia</taxon>
        <taxon>Bacteroidales</taxon>
        <taxon>Candidatus Limisoma</taxon>
    </lineage>
</organism>
<evidence type="ECO:0000256" key="6">
    <source>
        <dbReference type="SAM" id="MobiDB-lite"/>
    </source>
</evidence>
<accession>A0A9D1IPJ4</accession>
<feature type="compositionally biased region" description="Basic residues" evidence="6">
    <location>
        <begin position="131"/>
        <end position="140"/>
    </location>
</feature>
<dbReference type="GO" id="GO:0003735">
    <property type="term" value="F:structural constituent of ribosome"/>
    <property type="evidence" value="ECO:0007669"/>
    <property type="project" value="InterPro"/>
</dbReference>
<feature type="region of interest" description="Disordered" evidence="6">
    <location>
        <begin position="127"/>
        <end position="184"/>
    </location>
</feature>
<sequence>MRHNRKINHLSRKKAHLDAMLANMTISLIMHKRIFTTLAKAKALRVYAEPIINRAKEDTTHSRRMVFRHLQNKYAVTELFQEISKKIADRPGGYTRILKTGNRLGDNAKMCFIELVDYNENMLKTTETKKKATRTRRSRKSASAEKPEAATAAPVEEVAKPVEEAVEKPAEAKEAAAPEEKAAE</sequence>
<proteinExistence type="inferred from homology"/>
<reference evidence="7" key="1">
    <citation type="submission" date="2020-10" db="EMBL/GenBank/DDBJ databases">
        <authorList>
            <person name="Gilroy R."/>
        </authorList>
    </citation>
    <scope>NUCLEOTIDE SEQUENCE</scope>
    <source>
        <strain evidence="7">17073</strain>
    </source>
</reference>
<comment type="caution">
    <text evidence="7">The sequence shown here is derived from an EMBL/GenBank/DDBJ whole genome shotgun (WGS) entry which is preliminary data.</text>
</comment>
<feature type="compositionally biased region" description="Basic and acidic residues" evidence="6">
    <location>
        <begin position="157"/>
        <end position="184"/>
    </location>
</feature>
<keyword evidence="3 4" id="KW-0687">Ribonucleoprotein</keyword>
<evidence type="ECO:0000256" key="5">
    <source>
        <dbReference type="RuleBase" id="RU000660"/>
    </source>
</evidence>
<dbReference type="PANTHER" id="PTHR14413">
    <property type="entry name" value="RIBOSOMAL PROTEIN L17"/>
    <property type="match status" value="1"/>
</dbReference>
<gene>
    <name evidence="4 7" type="primary">rplQ</name>
    <name evidence="7" type="ORF">IAD18_07895</name>
</gene>
<evidence type="ECO:0000313" key="8">
    <source>
        <dbReference type="Proteomes" id="UP000824076"/>
    </source>
</evidence>
<name>A0A9D1IPJ4_9BACT</name>
<dbReference type="HAMAP" id="MF_01368">
    <property type="entry name" value="Ribosomal_bL17"/>
    <property type="match status" value="1"/>
</dbReference>
<comment type="similarity">
    <text evidence="1 4 5">Belongs to the bacterial ribosomal protein bL17 family.</text>
</comment>
<evidence type="ECO:0000256" key="2">
    <source>
        <dbReference type="ARBA" id="ARBA00022980"/>
    </source>
</evidence>
<protein>
    <recommendedName>
        <fullName evidence="4">Large ribosomal subunit protein bL17</fullName>
    </recommendedName>
</protein>
<dbReference type="SUPFAM" id="SSF64263">
    <property type="entry name" value="Prokaryotic ribosomal protein L17"/>
    <property type="match status" value="1"/>
</dbReference>
<dbReference type="InterPro" id="IPR036373">
    <property type="entry name" value="Ribosomal_bL17_sf"/>
</dbReference>
<dbReference type="GO" id="GO:0006412">
    <property type="term" value="P:translation"/>
    <property type="evidence" value="ECO:0007669"/>
    <property type="project" value="UniProtKB-UniRule"/>
</dbReference>